<dbReference type="Gene3D" id="1.20.1530.10">
    <property type="entry name" value="Na+/H+ antiporter like domain"/>
    <property type="match status" value="1"/>
</dbReference>
<keyword evidence="6" id="KW-0915">Sodium</keyword>
<keyword evidence="6" id="KW-0050">Antiport</keyword>
<dbReference type="NCBIfam" id="TIGR00773">
    <property type="entry name" value="NhaA"/>
    <property type="match status" value="1"/>
</dbReference>
<feature type="transmembrane region" description="Helical" evidence="6">
    <location>
        <begin position="185"/>
        <end position="203"/>
    </location>
</feature>
<feature type="transmembrane region" description="Helical" evidence="6">
    <location>
        <begin position="60"/>
        <end position="80"/>
    </location>
</feature>
<keyword evidence="5 6" id="KW-0472">Membrane</keyword>
<dbReference type="PANTHER" id="PTHR30341:SF0">
    <property type="entry name" value="NA(+)_H(+) ANTIPORTER NHAA"/>
    <property type="match status" value="1"/>
</dbReference>
<feature type="transmembrane region" description="Helical" evidence="6">
    <location>
        <begin position="334"/>
        <end position="358"/>
    </location>
</feature>
<comment type="caution">
    <text evidence="7">The sequence shown here is derived from an EMBL/GenBank/DDBJ whole genome shotgun (WGS) entry which is preliminary data.</text>
</comment>
<dbReference type="Proteomes" id="UP000634668">
    <property type="component" value="Unassembled WGS sequence"/>
</dbReference>
<dbReference type="InterPro" id="IPR004670">
    <property type="entry name" value="NhaA"/>
</dbReference>
<reference evidence="7" key="2">
    <citation type="submission" date="2020-09" db="EMBL/GenBank/DDBJ databases">
        <authorList>
            <person name="Sun Q."/>
            <person name="Kim S."/>
        </authorList>
    </citation>
    <scope>NUCLEOTIDE SEQUENCE</scope>
    <source>
        <strain evidence="7">KCTC 12113</strain>
    </source>
</reference>
<dbReference type="HAMAP" id="MF_01844">
    <property type="entry name" value="NhaA"/>
    <property type="match status" value="1"/>
</dbReference>
<dbReference type="RefSeq" id="WP_026812980.1">
    <property type="nucleotide sequence ID" value="NZ_BMWP01000004.1"/>
</dbReference>
<evidence type="ECO:0000256" key="1">
    <source>
        <dbReference type="ARBA" id="ARBA00004429"/>
    </source>
</evidence>
<feature type="transmembrane region" description="Helical" evidence="6">
    <location>
        <begin position="21"/>
        <end position="40"/>
    </location>
</feature>
<comment type="function">
    <text evidence="6">Na(+)/H(+) antiporter that extrudes sodium in exchange for external protons.</text>
</comment>
<comment type="similarity">
    <text evidence="6">Belongs to the NhaA Na(+)/H(+) (TC 2.A.33) antiporter family.</text>
</comment>
<dbReference type="GO" id="GO:0005886">
    <property type="term" value="C:plasma membrane"/>
    <property type="evidence" value="ECO:0007669"/>
    <property type="project" value="UniProtKB-SubCell"/>
</dbReference>
<keyword evidence="2 6" id="KW-1003">Cell membrane</keyword>
<keyword evidence="3 6" id="KW-0812">Transmembrane</keyword>
<feature type="transmembrane region" description="Helical" evidence="6">
    <location>
        <begin position="160"/>
        <end position="179"/>
    </location>
</feature>
<keyword evidence="8" id="KW-1185">Reference proteome</keyword>
<accession>A0A918MHN0</accession>
<dbReference type="InterPro" id="IPR023171">
    <property type="entry name" value="Na/H_antiporter_dom_sf"/>
</dbReference>
<comment type="catalytic activity">
    <reaction evidence="6">
        <text>Na(+)(in) + 2 H(+)(out) = Na(+)(out) + 2 H(+)(in)</text>
        <dbReference type="Rhea" id="RHEA:29251"/>
        <dbReference type="ChEBI" id="CHEBI:15378"/>
        <dbReference type="ChEBI" id="CHEBI:29101"/>
    </reaction>
</comment>
<reference evidence="7" key="1">
    <citation type="journal article" date="2014" name="Int. J. Syst. Evol. Microbiol.">
        <title>Complete genome sequence of Corynebacterium casei LMG S-19264T (=DSM 44701T), isolated from a smear-ripened cheese.</title>
        <authorList>
            <consortium name="US DOE Joint Genome Institute (JGI-PGF)"/>
            <person name="Walter F."/>
            <person name="Albersmeier A."/>
            <person name="Kalinowski J."/>
            <person name="Ruckert C."/>
        </authorList>
    </citation>
    <scope>NUCLEOTIDE SEQUENCE</scope>
    <source>
        <strain evidence="7">KCTC 12113</strain>
    </source>
</reference>
<gene>
    <name evidence="6 7" type="primary">nhaA</name>
    <name evidence="7" type="ORF">GCM10007383_09580</name>
</gene>
<evidence type="ECO:0000256" key="2">
    <source>
        <dbReference type="ARBA" id="ARBA00022475"/>
    </source>
</evidence>
<dbReference type="EMBL" id="BMWP01000004">
    <property type="protein sequence ID" value="GGW26535.1"/>
    <property type="molecule type" value="Genomic_DNA"/>
</dbReference>
<feature type="transmembrane region" description="Helical" evidence="6">
    <location>
        <begin position="408"/>
        <end position="425"/>
    </location>
</feature>
<evidence type="ECO:0000256" key="4">
    <source>
        <dbReference type="ARBA" id="ARBA00022989"/>
    </source>
</evidence>
<sequence>MLKRRILIPLLKFSKVESFSGILLFTATIIAMLWANSSYSESYQALWHYHLGISSETFEFTLPLIYWVNDALMVLFFFLIGLEIKRELLIGELNSIRKAALPMFAAVGGMIIPMSLFLFLNDSPETHAGWGIPMATDIAFSLAILKVLGNRVPLSLKIFLTAFAIVDDLGAVIVIALFYSTGIDWMLLFYAFALLGLLFFLSYRNLYSKYLMITLGIVIWILFFKSGIHPTIAGVLLAFTVPLRQRIDMDSFMNQLSEISRGFAKTERDYLPVLSSEQIVKMDELEALGNKFKSPLQRSEHALHGWVAYFIMPVFALANAGVAVGGGMELNTSLLFHIAIALFAGKLIGVTLFSWIGIKLKLAILPDNIPFRRIIGVAILAGVGFTMSIFIANLAFVGKEVIIDSAKVGIMVGSGISGIIGYLVLRFTSPSN</sequence>
<feature type="transmembrane region" description="Helical" evidence="6">
    <location>
        <begin position="306"/>
        <end position="327"/>
    </location>
</feature>
<evidence type="ECO:0000313" key="7">
    <source>
        <dbReference type="EMBL" id="GGW26535.1"/>
    </source>
</evidence>
<evidence type="ECO:0000256" key="6">
    <source>
        <dbReference type="HAMAP-Rule" id="MF_01844"/>
    </source>
</evidence>
<evidence type="ECO:0000256" key="5">
    <source>
        <dbReference type="ARBA" id="ARBA00023136"/>
    </source>
</evidence>
<name>A0A918MHN0_9FLAO</name>
<keyword evidence="6" id="KW-0406">Ion transport</keyword>
<keyword evidence="6" id="KW-0739">Sodium transport</keyword>
<feature type="transmembrane region" description="Helical" evidence="6">
    <location>
        <begin position="210"/>
        <end position="239"/>
    </location>
</feature>
<dbReference type="GO" id="GO:0006885">
    <property type="term" value="P:regulation of pH"/>
    <property type="evidence" value="ECO:0007669"/>
    <property type="project" value="UniProtKB-UniRule"/>
</dbReference>
<protein>
    <recommendedName>
        <fullName evidence="6">Na(+)/H(+) antiporter NhaA</fullName>
    </recommendedName>
    <alternativeName>
        <fullName evidence="6">Sodium/proton antiporter NhaA</fullName>
    </alternativeName>
</protein>
<dbReference type="Pfam" id="PF06965">
    <property type="entry name" value="Na_H_antiport_1"/>
    <property type="match status" value="1"/>
</dbReference>
<keyword evidence="4 6" id="KW-1133">Transmembrane helix</keyword>
<organism evidence="7 8">
    <name type="scientific">Arenibacter certesii</name>
    <dbReference type="NCBI Taxonomy" id="228955"/>
    <lineage>
        <taxon>Bacteria</taxon>
        <taxon>Pseudomonadati</taxon>
        <taxon>Bacteroidota</taxon>
        <taxon>Flavobacteriia</taxon>
        <taxon>Flavobacteriales</taxon>
        <taxon>Flavobacteriaceae</taxon>
        <taxon>Arenibacter</taxon>
    </lineage>
</organism>
<proteinExistence type="inferred from homology"/>
<evidence type="ECO:0000313" key="8">
    <source>
        <dbReference type="Proteomes" id="UP000634668"/>
    </source>
</evidence>
<keyword evidence="6" id="KW-0813">Transport</keyword>
<dbReference type="AlphaFoldDB" id="A0A918MHN0"/>
<dbReference type="GO" id="GO:0015385">
    <property type="term" value="F:sodium:proton antiporter activity"/>
    <property type="evidence" value="ECO:0007669"/>
    <property type="project" value="UniProtKB-UniRule"/>
</dbReference>
<feature type="transmembrane region" description="Helical" evidence="6">
    <location>
        <begin position="101"/>
        <end position="121"/>
    </location>
</feature>
<dbReference type="PANTHER" id="PTHR30341">
    <property type="entry name" value="SODIUM ION/PROTON ANTIPORTER NHAA-RELATED"/>
    <property type="match status" value="1"/>
</dbReference>
<evidence type="ECO:0000256" key="3">
    <source>
        <dbReference type="ARBA" id="ARBA00022692"/>
    </source>
</evidence>
<feature type="transmembrane region" description="Helical" evidence="6">
    <location>
        <begin position="374"/>
        <end position="396"/>
    </location>
</feature>
<comment type="subcellular location">
    <subcellularLocation>
        <location evidence="1">Cell inner membrane</location>
        <topology evidence="1">Multi-pass membrane protein</topology>
    </subcellularLocation>
    <subcellularLocation>
        <location evidence="6">Cell membrane</location>
        <topology evidence="6">Multi-pass membrane protein</topology>
    </subcellularLocation>
</comment>